<evidence type="ECO:0000313" key="9">
    <source>
        <dbReference type="EMBL" id="AWG26569.1"/>
    </source>
</evidence>
<dbReference type="UniPathway" id="UPA00098">
    <property type="reaction ID" value="UER00358"/>
</dbReference>
<dbReference type="NCBIfam" id="TIGR01885">
    <property type="entry name" value="Orn_aminotrans"/>
    <property type="match status" value="1"/>
</dbReference>
<organism evidence="9 10">
    <name type="scientific">Flavobacterium kingsejongi</name>
    <dbReference type="NCBI Taxonomy" id="1678728"/>
    <lineage>
        <taxon>Bacteria</taxon>
        <taxon>Pseudomonadati</taxon>
        <taxon>Bacteroidota</taxon>
        <taxon>Flavobacteriia</taxon>
        <taxon>Flavobacteriales</taxon>
        <taxon>Flavobacteriaceae</taxon>
        <taxon>Flavobacterium</taxon>
    </lineage>
</organism>
<reference evidence="9 10" key="1">
    <citation type="submission" date="2017-04" db="EMBL/GenBank/DDBJ databases">
        <title>Complete genome sequence of Flavobacterium kingsejong AJ004.</title>
        <authorList>
            <person name="Lee P.C."/>
        </authorList>
    </citation>
    <scope>NUCLEOTIDE SEQUENCE [LARGE SCALE GENOMIC DNA]</scope>
    <source>
        <strain evidence="9 10">AJ004</strain>
    </source>
</reference>
<dbReference type="Proteomes" id="UP000244677">
    <property type="component" value="Chromosome"/>
</dbReference>
<dbReference type="InterPro" id="IPR005814">
    <property type="entry name" value="Aminotrans_3"/>
</dbReference>
<dbReference type="InterPro" id="IPR015424">
    <property type="entry name" value="PyrdxlP-dep_Trfase"/>
</dbReference>
<dbReference type="CDD" id="cd00610">
    <property type="entry name" value="OAT_like"/>
    <property type="match status" value="1"/>
</dbReference>
<proteinExistence type="inferred from homology"/>
<sequence length="415" mass="45303">MSVLEKIGSEEAIALENKYGAHNYHPLPVVLSKGEGVYVWDVDGKKYYDFLSAYSAVNQGHCHPKIIGAMMEQAQQLTLTSRAFYNDKLGKYEEVVTKLFGFDKVLPMNTGAEAVETAIKICRKWAYEKKGIAEKAAQIIVCENNFHGRTTTIISFSNDENAKKNFGPFTAGFIPIAYDDLEALEKVLKENKNCAGFLVEPIQGEAGVYVPSEGYLKKAKALCEAHNVLFIADEVQTGIARTGKLLAVHHEEVQPDILILGKALSGGAYPVSAVLANDAIMNVILPGQHGSTFGGNPVAAAVAIAALAVVEEEHLAENAEKLGILFREKLNDYIKESNSRIATLVRGKGLLNAVLINDTEESDTAWNICLALRDNGLLAKPTHGNIIRFAPPLVMTEEQLLDCVRIIITTLKTFE</sequence>
<evidence type="ECO:0000256" key="6">
    <source>
        <dbReference type="ARBA" id="ARBA00022898"/>
    </source>
</evidence>
<dbReference type="GO" id="GO:0030170">
    <property type="term" value="F:pyridoxal phosphate binding"/>
    <property type="evidence" value="ECO:0007669"/>
    <property type="project" value="InterPro"/>
</dbReference>
<dbReference type="Pfam" id="PF00202">
    <property type="entry name" value="Aminotran_3"/>
    <property type="match status" value="1"/>
</dbReference>
<dbReference type="PIRSF" id="PIRSF000521">
    <property type="entry name" value="Transaminase_4ab_Lys_Orn"/>
    <property type="match status" value="1"/>
</dbReference>
<dbReference type="GO" id="GO:0042802">
    <property type="term" value="F:identical protein binding"/>
    <property type="evidence" value="ECO:0007669"/>
    <property type="project" value="TreeGrafter"/>
</dbReference>
<name>A0A2S1LS66_9FLAO</name>
<keyword evidence="10" id="KW-1185">Reference proteome</keyword>
<keyword evidence="6 8" id="KW-0663">Pyridoxal phosphate</keyword>
<dbReference type="OrthoDB" id="9801052at2"/>
<keyword evidence="5" id="KW-0808">Transferase</keyword>
<comment type="cofactor">
    <cofactor evidence="1">
        <name>pyridoxal 5'-phosphate</name>
        <dbReference type="ChEBI" id="CHEBI:597326"/>
    </cofactor>
</comment>
<evidence type="ECO:0000256" key="2">
    <source>
        <dbReference type="ARBA" id="ARBA00004998"/>
    </source>
</evidence>
<dbReference type="FunFam" id="3.90.1150.10:FF:000152">
    <property type="entry name" value="Ornithine aminotransferase"/>
    <property type="match status" value="2"/>
</dbReference>
<dbReference type="EMBL" id="CP020919">
    <property type="protein sequence ID" value="AWG26569.1"/>
    <property type="molecule type" value="Genomic_DNA"/>
</dbReference>
<dbReference type="RefSeq" id="WP_108738083.1">
    <property type="nucleotide sequence ID" value="NZ_CP020919.1"/>
</dbReference>
<dbReference type="FunFam" id="3.40.640.10:FF:000011">
    <property type="entry name" value="Ornithine aminotransferase"/>
    <property type="match status" value="1"/>
</dbReference>
<dbReference type="PROSITE" id="PS00600">
    <property type="entry name" value="AA_TRANSFER_CLASS_3"/>
    <property type="match status" value="1"/>
</dbReference>
<dbReference type="Gene3D" id="3.40.640.10">
    <property type="entry name" value="Type I PLP-dependent aspartate aminotransferase-like (Major domain)"/>
    <property type="match status" value="1"/>
</dbReference>
<evidence type="ECO:0000256" key="7">
    <source>
        <dbReference type="ARBA" id="ARBA00030587"/>
    </source>
</evidence>
<evidence type="ECO:0000256" key="5">
    <source>
        <dbReference type="ARBA" id="ARBA00022679"/>
    </source>
</evidence>
<comment type="similarity">
    <text evidence="8">Belongs to the class-III pyridoxal-phosphate-dependent aminotransferase family.</text>
</comment>
<protein>
    <recommendedName>
        <fullName evidence="3">ornithine aminotransferase</fullName>
        <ecNumber evidence="3">2.6.1.13</ecNumber>
    </recommendedName>
    <alternativeName>
        <fullName evidence="7">Ornithine--oxo-acid aminotransferase</fullName>
    </alternativeName>
</protein>
<dbReference type="PANTHER" id="PTHR11986">
    <property type="entry name" value="AMINOTRANSFERASE CLASS III"/>
    <property type="match status" value="1"/>
</dbReference>
<dbReference type="InterPro" id="IPR010164">
    <property type="entry name" value="Orn_aminotrans"/>
</dbReference>
<evidence type="ECO:0000256" key="4">
    <source>
        <dbReference type="ARBA" id="ARBA00022576"/>
    </source>
</evidence>
<dbReference type="KEGG" id="fki:FK004_15725"/>
<dbReference type="GO" id="GO:0010121">
    <property type="term" value="P:L-arginine catabolic process to proline via ornithine"/>
    <property type="evidence" value="ECO:0007669"/>
    <property type="project" value="TreeGrafter"/>
</dbReference>
<evidence type="ECO:0000256" key="1">
    <source>
        <dbReference type="ARBA" id="ARBA00001933"/>
    </source>
</evidence>
<dbReference type="PANTHER" id="PTHR11986:SF18">
    <property type="entry name" value="ORNITHINE AMINOTRANSFERASE, MITOCHONDRIAL"/>
    <property type="match status" value="1"/>
</dbReference>
<dbReference type="InterPro" id="IPR050103">
    <property type="entry name" value="Class-III_PLP-dep_AT"/>
</dbReference>
<evidence type="ECO:0000256" key="8">
    <source>
        <dbReference type="RuleBase" id="RU003560"/>
    </source>
</evidence>
<evidence type="ECO:0000256" key="3">
    <source>
        <dbReference type="ARBA" id="ARBA00012924"/>
    </source>
</evidence>
<dbReference type="InterPro" id="IPR015421">
    <property type="entry name" value="PyrdxlP-dep_Trfase_major"/>
</dbReference>
<dbReference type="InterPro" id="IPR015422">
    <property type="entry name" value="PyrdxlP-dep_Trfase_small"/>
</dbReference>
<dbReference type="GO" id="GO:0004587">
    <property type="term" value="F:ornithine aminotransferase activity"/>
    <property type="evidence" value="ECO:0007669"/>
    <property type="project" value="UniProtKB-EC"/>
</dbReference>
<comment type="pathway">
    <text evidence="2">Amino-acid biosynthesis; L-proline biosynthesis; L-glutamate 5-semialdehyde from L-ornithine: step 1/1.</text>
</comment>
<accession>A0A2S1LS66</accession>
<evidence type="ECO:0000313" key="10">
    <source>
        <dbReference type="Proteomes" id="UP000244677"/>
    </source>
</evidence>
<dbReference type="EC" id="2.6.1.13" evidence="3"/>
<gene>
    <name evidence="9" type="ORF">FK004_15725</name>
</gene>
<dbReference type="SUPFAM" id="SSF53383">
    <property type="entry name" value="PLP-dependent transferases"/>
    <property type="match status" value="1"/>
</dbReference>
<dbReference type="GO" id="GO:0005737">
    <property type="term" value="C:cytoplasm"/>
    <property type="evidence" value="ECO:0007669"/>
    <property type="project" value="TreeGrafter"/>
</dbReference>
<dbReference type="InterPro" id="IPR049704">
    <property type="entry name" value="Aminotrans_3_PPA_site"/>
</dbReference>
<dbReference type="Gene3D" id="3.90.1150.10">
    <property type="entry name" value="Aspartate Aminotransferase, domain 1"/>
    <property type="match status" value="1"/>
</dbReference>
<dbReference type="GO" id="GO:0019544">
    <property type="term" value="P:L-arginine catabolic process to L-glutamate"/>
    <property type="evidence" value="ECO:0007669"/>
    <property type="project" value="TreeGrafter"/>
</dbReference>
<keyword evidence="4" id="KW-0032">Aminotransferase</keyword>
<dbReference type="GO" id="GO:0055129">
    <property type="term" value="P:L-proline biosynthetic process"/>
    <property type="evidence" value="ECO:0007669"/>
    <property type="project" value="UniProtKB-UniPathway"/>
</dbReference>
<dbReference type="AlphaFoldDB" id="A0A2S1LS66"/>